<dbReference type="InterPro" id="IPR001841">
    <property type="entry name" value="Znf_RING"/>
</dbReference>
<keyword evidence="2" id="KW-0862">Zinc</keyword>
<evidence type="ECO:0000256" key="4">
    <source>
        <dbReference type="SAM" id="Coils"/>
    </source>
</evidence>
<dbReference type="AlphaFoldDB" id="A0A914DT99"/>
<feature type="coiled-coil region" evidence="4">
    <location>
        <begin position="141"/>
        <end position="189"/>
    </location>
</feature>
<feature type="domain" description="RING-type" evidence="6">
    <location>
        <begin position="194"/>
        <end position="229"/>
    </location>
</feature>
<evidence type="ECO:0000313" key="7">
    <source>
        <dbReference type="Proteomes" id="UP000887540"/>
    </source>
</evidence>
<sequence>MKQKPVPIPSKPKPEKTQQSNKKEASLEQIRSKINEMKDLVSKSDLVMQGHIEHLLMKLNVLEKEISNDKNNIAGQQKRINMLEKQSKTLGLKEKQKQQNNTQQNVSQSTFNYPVLSPTYNLIQEDVQSGFHTMKLQLGTQSSYNNDTKRLQEKLEQLEMDLQNVLLTNIDLLEKNDRLKKEIDSAQKTKVLICQVCHKNEREVLFMPCNHVLTCSACSNIFTTCMTCHSHIKDKRIVFF</sequence>
<evidence type="ECO:0000259" key="6">
    <source>
        <dbReference type="PROSITE" id="PS50089"/>
    </source>
</evidence>
<protein>
    <submittedName>
        <fullName evidence="8">RING-type domain-containing protein</fullName>
    </submittedName>
</protein>
<evidence type="ECO:0000256" key="2">
    <source>
        <dbReference type="ARBA" id="ARBA00022833"/>
    </source>
</evidence>
<reference evidence="8" key="1">
    <citation type="submission" date="2022-11" db="UniProtKB">
        <authorList>
            <consortium name="WormBaseParasite"/>
        </authorList>
    </citation>
    <scope>IDENTIFICATION</scope>
</reference>
<feature type="compositionally biased region" description="Pro residues" evidence="5">
    <location>
        <begin position="1"/>
        <end position="11"/>
    </location>
</feature>
<dbReference type="InterPro" id="IPR013083">
    <property type="entry name" value="Znf_RING/FYVE/PHD"/>
</dbReference>
<evidence type="ECO:0000256" key="3">
    <source>
        <dbReference type="PROSITE-ProRule" id="PRU00175"/>
    </source>
</evidence>
<dbReference type="Proteomes" id="UP000887540">
    <property type="component" value="Unplaced"/>
</dbReference>
<dbReference type="Pfam" id="PF13920">
    <property type="entry name" value="zf-C3HC4_3"/>
    <property type="match status" value="1"/>
</dbReference>
<proteinExistence type="predicted"/>
<organism evidence="7 8">
    <name type="scientific">Acrobeloides nanus</name>
    <dbReference type="NCBI Taxonomy" id="290746"/>
    <lineage>
        <taxon>Eukaryota</taxon>
        <taxon>Metazoa</taxon>
        <taxon>Ecdysozoa</taxon>
        <taxon>Nematoda</taxon>
        <taxon>Chromadorea</taxon>
        <taxon>Rhabditida</taxon>
        <taxon>Tylenchina</taxon>
        <taxon>Cephalobomorpha</taxon>
        <taxon>Cephaloboidea</taxon>
        <taxon>Cephalobidae</taxon>
        <taxon>Acrobeloides</taxon>
    </lineage>
</organism>
<dbReference type="PROSITE" id="PS50089">
    <property type="entry name" value="ZF_RING_2"/>
    <property type="match status" value="1"/>
</dbReference>
<name>A0A914DT99_9BILA</name>
<keyword evidence="1 3" id="KW-0479">Metal-binding</keyword>
<accession>A0A914DT99</accession>
<dbReference type="Gene3D" id="3.30.40.10">
    <property type="entry name" value="Zinc/RING finger domain, C3HC4 (zinc finger)"/>
    <property type="match status" value="1"/>
</dbReference>
<feature type="region of interest" description="Disordered" evidence="5">
    <location>
        <begin position="1"/>
        <end position="25"/>
    </location>
</feature>
<feature type="compositionally biased region" description="Basic and acidic residues" evidence="5">
    <location>
        <begin position="12"/>
        <end position="25"/>
    </location>
</feature>
<evidence type="ECO:0000313" key="8">
    <source>
        <dbReference type="WBParaSite" id="ACRNAN_scaffold3681.g19279.t1"/>
    </source>
</evidence>
<dbReference type="GO" id="GO:0008270">
    <property type="term" value="F:zinc ion binding"/>
    <property type="evidence" value="ECO:0007669"/>
    <property type="project" value="UniProtKB-KW"/>
</dbReference>
<keyword evidence="4" id="KW-0175">Coiled coil</keyword>
<keyword evidence="1 3" id="KW-0863">Zinc-finger</keyword>
<keyword evidence="7" id="KW-1185">Reference proteome</keyword>
<evidence type="ECO:0000256" key="5">
    <source>
        <dbReference type="SAM" id="MobiDB-lite"/>
    </source>
</evidence>
<dbReference type="WBParaSite" id="ACRNAN_scaffold3681.g19279.t1">
    <property type="protein sequence ID" value="ACRNAN_scaffold3681.g19279.t1"/>
    <property type="gene ID" value="ACRNAN_scaffold3681.g19279"/>
</dbReference>
<evidence type="ECO:0000256" key="1">
    <source>
        <dbReference type="ARBA" id="ARBA00022771"/>
    </source>
</evidence>